<name>A0ABN4YEZ5_9GAMM</name>
<accession>A0ABN4YEZ5</accession>
<evidence type="ECO:0000313" key="2">
    <source>
        <dbReference type="Proteomes" id="UP000191820"/>
    </source>
</evidence>
<dbReference type="RefSeq" id="WP_080916022.1">
    <property type="nucleotide sequence ID" value="NZ_CP020472.1"/>
</dbReference>
<sequence length="111" mass="12653">MQFEVCLSGRNVKVNQWNKTDNHRRLTHQLHILDITDDHIHAAVNSLSEVEQTSISEMLSLLNIAQQSGLRMSIEGLKPHVSNLSYQDLATVFVDILRQISQLDSDLFMPN</sequence>
<proteinExistence type="predicted"/>
<dbReference type="Proteomes" id="UP000191820">
    <property type="component" value="Chromosome"/>
</dbReference>
<protein>
    <submittedName>
        <fullName evidence="1">Uncharacterized protein</fullName>
    </submittedName>
</protein>
<reference evidence="1 2" key="1">
    <citation type="submission" date="2017-03" db="EMBL/GenBank/DDBJ databases">
        <title>Genome sequencing of Shewanella japonica KCTC 22435.</title>
        <authorList>
            <person name="Kim K.M."/>
        </authorList>
    </citation>
    <scope>NUCLEOTIDE SEQUENCE [LARGE SCALE GENOMIC DNA]</scope>
    <source>
        <strain evidence="1 2">KCTC 22435</strain>
    </source>
</reference>
<evidence type="ECO:0000313" key="1">
    <source>
        <dbReference type="EMBL" id="ARD22821.1"/>
    </source>
</evidence>
<keyword evidence="2" id="KW-1185">Reference proteome</keyword>
<organism evidence="1 2">
    <name type="scientific">Shewanella japonica</name>
    <dbReference type="NCBI Taxonomy" id="93973"/>
    <lineage>
        <taxon>Bacteria</taxon>
        <taxon>Pseudomonadati</taxon>
        <taxon>Pseudomonadota</taxon>
        <taxon>Gammaproteobacteria</taxon>
        <taxon>Alteromonadales</taxon>
        <taxon>Shewanellaceae</taxon>
        <taxon>Shewanella</taxon>
    </lineage>
</organism>
<gene>
    <name evidence="1" type="ORF">SJ2017_2531</name>
</gene>
<dbReference type="EMBL" id="CP020472">
    <property type="protein sequence ID" value="ARD22821.1"/>
    <property type="molecule type" value="Genomic_DNA"/>
</dbReference>